<keyword evidence="13" id="KW-1185">Reference proteome</keyword>
<feature type="domain" description="Lipase maturation factor 1/2 N-terminal" evidence="10">
    <location>
        <begin position="123"/>
        <end position="282"/>
    </location>
</feature>
<feature type="transmembrane region" description="Helical" evidence="8">
    <location>
        <begin position="255"/>
        <end position="276"/>
    </location>
</feature>
<feature type="transmembrane region" description="Helical" evidence="8">
    <location>
        <begin position="213"/>
        <end position="235"/>
    </location>
</feature>
<keyword evidence="7" id="KW-0325">Glycoprotein</keyword>
<feature type="transmembrane region" description="Helical" evidence="8">
    <location>
        <begin position="296"/>
        <end position="321"/>
    </location>
</feature>
<dbReference type="EMBL" id="JADWDJ010000017">
    <property type="protein sequence ID" value="KAG5267251.1"/>
    <property type="molecule type" value="Genomic_DNA"/>
</dbReference>
<reference evidence="12 13" key="1">
    <citation type="submission" date="2020-10" db="EMBL/GenBank/DDBJ databases">
        <title>Chromosome-scale genome assembly of the Allis shad, Alosa alosa.</title>
        <authorList>
            <person name="Margot Z."/>
            <person name="Christophe K."/>
            <person name="Cabau C."/>
            <person name="Louis A."/>
            <person name="Berthelot C."/>
            <person name="Parey E."/>
            <person name="Roest Crollius H."/>
            <person name="Montfort J."/>
            <person name="Robinson-Rechavi M."/>
            <person name="Bucao C."/>
            <person name="Bouchez O."/>
            <person name="Gislard M."/>
            <person name="Lluch J."/>
            <person name="Milhes M."/>
            <person name="Lampietro C."/>
            <person name="Lopez Roques C."/>
            <person name="Donnadieu C."/>
            <person name="Braasch I."/>
            <person name="Desvignes T."/>
            <person name="Postlethwait J."/>
            <person name="Bobe J."/>
            <person name="Guiguen Y."/>
        </authorList>
    </citation>
    <scope>NUCLEOTIDE SEQUENCE [LARGE SCALE GENOMIC DNA]</scope>
    <source>
        <strain evidence="12">M-15738</strain>
        <tissue evidence="12">Blood</tissue>
    </source>
</reference>
<comment type="caution">
    <text evidence="12">The sequence shown here is derived from an EMBL/GenBank/DDBJ whole genome shotgun (WGS) entry which is preliminary data.</text>
</comment>
<feature type="transmembrane region" description="Helical" evidence="8">
    <location>
        <begin position="625"/>
        <end position="644"/>
    </location>
</feature>
<keyword evidence="3 8" id="KW-0812">Transmembrane</keyword>
<organism evidence="12 13">
    <name type="scientific">Alosa alosa</name>
    <name type="common">allis shad</name>
    <dbReference type="NCBI Taxonomy" id="278164"/>
    <lineage>
        <taxon>Eukaryota</taxon>
        <taxon>Metazoa</taxon>
        <taxon>Chordata</taxon>
        <taxon>Craniata</taxon>
        <taxon>Vertebrata</taxon>
        <taxon>Euteleostomi</taxon>
        <taxon>Actinopterygii</taxon>
        <taxon>Neopterygii</taxon>
        <taxon>Teleostei</taxon>
        <taxon>Clupei</taxon>
        <taxon>Clupeiformes</taxon>
        <taxon>Clupeoidei</taxon>
        <taxon>Clupeidae</taxon>
        <taxon>Alosa</taxon>
    </lineage>
</organism>
<gene>
    <name evidence="12" type="ORF">AALO_G00219660</name>
</gene>
<dbReference type="Proteomes" id="UP000823561">
    <property type="component" value="Chromosome 17"/>
</dbReference>
<evidence type="ECO:0000256" key="8">
    <source>
        <dbReference type="RuleBase" id="RU361229"/>
    </source>
</evidence>
<evidence type="ECO:0000256" key="2">
    <source>
        <dbReference type="ARBA" id="ARBA00005512"/>
    </source>
</evidence>
<feature type="transmembrane region" description="Helical" evidence="8">
    <location>
        <begin position="12"/>
        <end position="30"/>
    </location>
</feature>
<keyword evidence="4 8" id="KW-0256">Endoplasmic reticulum</keyword>
<evidence type="ECO:0000256" key="7">
    <source>
        <dbReference type="ARBA" id="ARBA00023180"/>
    </source>
</evidence>
<feature type="transmembrane region" description="Helical" evidence="8">
    <location>
        <begin position="386"/>
        <end position="410"/>
    </location>
</feature>
<evidence type="ECO:0000256" key="3">
    <source>
        <dbReference type="ARBA" id="ARBA00022692"/>
    </source>
</evidence>
<dbReference type="InterPro" id="IPR009613">
    <property type="entry name" value="LMF"/>
</dbReference>
<dbReference type="Pfam" id="PF06762">
    <property type="entry name" value="LMF1"/>
    <property type="match status" value="1"/>
</dbReference>
<name>A0AAV6G3S4_9TELE</name>
<feature type="domain" description="Lipase maturation factor 1/2 C-terminal" evidence="11">
    <location>
        <begin position="437"/>
        <end position="579"/>
    </location>
</feature>
<evidence type="ECO:0000256" key="5">
    <source>
        <dbReference type="ARBA" id="ARBA00022989"/>
    </source>
</evidence>
<dbReference type="GO" id="GO:0051604">
    <property type="term" value="P:protein maturation"/>
    <property type="evidence" value="ECO:0007669"/>
    <property type="project" value="InterPro"/>
</dbReference>
<feature type="transmembrane region" description="Helical" evidence="8">
    <location>
        <begin position="77"/>
        <end position="95"/>
    </location>
</feature>
<feature type="compositionally biased region" description="Basic and acidic residues" evidence="9">
    <location>
        <begin position="677"/>
        <end position="691"/>
    </location>
</feature>
<proteinExistence type="inferred from homology"/>
<evidence type="ECO:0000259" key="11">
    <source>
        <dbReference type="Pfam" id="PF25179"/>
    </source>
</evidence>
<comment type="subcellular location">
    <subcellularLocation>
        <location evidence="1 8">Endoplasmic reticulum membrane</location>
        <topology evidence="1 8">Multi-pass membrane protein</topology>
    </subcellularLocation>
</comment>
<dbReference type="InterPro" id="IPR057434">
    <property type="entry name" value="LMF1/2_N"/>
</dbReference>
<accession>A0AAV6G3S4</accession>
<dbReference type="AlphaFoldDB" id="A0AAV6G3S4"/>
<feature type="region of interest" description="Disordered" evidence="9">
    <location>
        <begin position="649"/>
        <end position="697"/>
    </location>
</feature>
<evidence type="ECO:0000259" key="10">
    <source>
        <dbReference type="Pfam" id="PF06762"/>
    </source>
</evidence>
<feature type="transmembrane region" description="Helical" evidence="8">
    <location>
        <begin position="102"/>
        <end position="122"/>
    </location>
</feature>
<dbReference type="Pfam" id="PF25179">
    <property type="entry name" value="LMF1_C"/>
    <property type="match status" value="1"/>
</dbReference>
<dbReference type="PANTHER" id="PTHR14463">
    <property type="entry name" value="LIPASE MATURATION FACTOR"/>
    <property type="match status" value="1"/>
</dbReference>
<keyword evidence="5 8" id="KW-1133">Transmembrane helix</keyword>
<evidence type="ECO:0000313" key="12">
    <source>
        <dbReference type="EMBL" id="KAG5267251.1"/>
    </source>
</evidence>
<evidence type="ECO:0000256" key="4">
    <source>
        <dbReference type="ARBA" id="ARBA00022824"/>
    </source>
</evidence>
<feature type="transmembrane region" description="Helical" evidence="8">
    <location>
        <begin position="358"/>
        <end position="379"/>
    </location>
</feature>
<protein>
    <recommendedName>
        <fullName evidence="8">Lipase maturation factor</fullName>
    </recommendedName>
</protein>
<comment type="function">
    <text evidence="8">Involved in the maturation of specific proteins in the endoplasmic reticulum.</text>
</comment>
<feature type="transmembrane region" description="Helical" evidence="8">
    <location>
        <begin position="128"/>
        <end position="147"/>
    </location>
</feature>
<comment type="similarity">
    <text evidence="2 8">Belongs to the lipase maturation factor family.</text>
</comment>
<evidence type="ECO:0000256" key="9">
    <source>
        <dbReference type="SAM" id="MobiDB-lite"/>
    </source>
</evidence>
<sequence>MGEIGLPRSMFLWSVATIYLFAFASLYVQIPGLYGNEGIVPVRLVVPQSDRPVLDQLQAFPTLLVLGPQLGLNPQQAMELVCLLGVLLALAAVLLSSLRNSLVFLCLWALYFSLCQVGQDFLQSQWDSLLLEAGFLAVIVAPFLCGGSSLRLHDPVTFWLTRWLLFRVTFGAGVAKLARGGSEWWSLSALSHVFESQGSPSLLAWYCHQLPAWLLRLGVVLLLEAQLVVPFLFFAPLRCLRLSAFYLQVLLQLGSLLTGNLSAMSLLTIALCFSLLDDEHVSSGQGPKKKKKSKTWMQSIGSLISLLLELGVFALIIYSAVELFQLRIDWEQKIVTSKTKFTQQQFADVLKLVTVPSIWVGVLSLTWEVVAAMLGCVCARGVLSKLWALIQWAVFTALAAGIFALTLVPYTAMENVSSSKILPEVRKAYNMVEPYGLVGAYGIDHNSLTEDGRPEIVIEGSMDQHKWTEIEFMYKPGKESRAPPLMTPYQPRLDWQLWEAAHGAQEDSHWFTGLVQRLLQGKRDVVRLVQTDDAQYPFSQTPPTFIRAGLYKYWFTEDSQDGSQPQQWWRRHFVQEFYPAVRLGDPVLESMLRSHGLKEKHPVRAMSDSPVGQALALVRDQVSPLSGPLVLLALLATVASVCLVKSMIGQKSKGVPPEPRGKKDKEPQPVTHKNKGKKDNSEERPQDSDRSPRKRRK</sequence>
<keyword evidence="6 8" id="KW-0472">Membrane</keyword>
<evidence type="ECO:0000313" key="13">
    <source>
        <dbReference type="Proteomes" id="UP000823561"/>
    </source>
</evidence>
<evidence type="ECO:0000256" key="6">
    <source>
        <dbReference type="ARBA" id="ARBA00023136"/>
    </source>
</evidence>
<dbReference type="PANTHER" id="PTHR14463:SF5">
    <property type="entry name" value="LIPASE MATURATION FACTOR 2"/>
    <property type="match status" value="1"/>
</dbReference>
<dbReference type="InterPro" id="IPR057433">
    <property type="entry name" value="LMF1/2_C"/>
</dbReference>
<dbReference type="GO" id="GO:0005789">
    <property type="term" value="C:endoplasmic reticulum membrane"/>
    <property type="evidence" value="ECO:0007669"/>
    <property type="project" value="UniProtKB-SubCell"/>
</dbReference>
<evidence type="ECO:0000256" key="1">
    <source>
        <dbReference type="ARBA" id="ARBA00004477"/>
    </source>
</evidence>